<feature type="domain" description="SH2" evidence="9">
    <location>
        <begin position="963"/>
        <end position="1059"/>
    </location>
</feature>
<dbReference type="Gene3D" id="3.30.505.10">
    <property type="entry name" value="SH2 domain"/>
    <property type="match status" value="1"/>
</dbReference>
<keyword evidence="4" id="KW-0863">Zinc-finger</keyword>
<dbReference type="Gene3D" id="1.20.900.10">
    <property type="entry name" value="Dbl homology (DH) domain"/>
    <property type="match status" value="1"/>
</dbReference>
<dbReference type="CDD" id="cd20810">
    <property type="entry name" value="C1_VAV"/>
    <property type="match status" value="1"/>
</dbReference>
<dbReference type="InterPro" id="IPR002219">
    <property type="entry name" value="PKC_DAG/PE"/>
</dbReference>
<dbReference type="PROSITE" id="PS50021">
    <property type="entry name" value="CH"/>
    <property type="match status" value="1"/>
</dbReference>
<dbReference type="CTD" id="36341019"/>
<dbReference type="InterPro" id="IPR001452">
    <property type="entry name" value="SH3_domain"/>
</dbReference>
<dbReference type="PROSITE" id="PS50001">
    <property type="entry name" value="SH2"/>
    <property type="match status" value="1"/>
</dbReference>
<feature type="domain" description="Phorbol-ester/DAG-type" evidence="13">
    <location>
        <begin position="547"/>
        <end position="597"/>
    </location>
</feature>
<dbReference type="PROSITE" id="PS50010">
    <property type="entry name" value="DH_2"/>
    <property type="match status" value="1"/>
</dbReference>
<evidence type="ECO:0000313" key="15">
    <source>
        <dbReference type="Proteomes" id="UP000019149"/>
    </source>
</evidence>
<dbReference type="Pfam" id="PF00307">
    <property type="entry name" value="CH"/>
    <property type="match status" value="1"/>
</dbReference>
<dbReference type="SUPFAM" id="SSF57889">
    <property type="entry name" value="Cysteine-rich domain"/>
    <property type="match status" value="1"/>
</dbReference>
<dbReference type="GO" id="GO:0005085">
    <property type="term" value="F:guanyl-nucleotide exchange factor activity"/>
    <property type="evidence" value="ECO:0007669"/>
    <property type="project" value="UniProtKB-KW"/>
</dbReference>
<feature type="compositionally biased region" description="Low complexity" evidence="8">
    <location>
        <begin position="660"/>
        <end position="672"/>
    </location>
</feature>
<dbReference type="Gene3D" id="1.10.418.10">
    <property type="entry name" value="Calponin-like domain"/>
    <property type="match status" value="1"/>
</dbReference>
<dbReference type="PANTHER" id="PTHR45818:SF3">
    <property type="entry name" value="PROTEIN VAV"/>
    <property type="match status" value="1"/>
</dbReference>
<evidence type="ECO:0000256" key="7">
    <source>
        <dbReference type="PROSITE-ProRule" id="PRU00192"/>
    </source>
</evidence>
<evidence type="ECO:0000256" key="6">
    <source>
        <dbReference type="PROSITE-ProRule" id="PRU00191"/>
    </source>
</evidence>
<feature type="domain" description="DH" evidence="11">
    <location>
        <begin position="223"/>
        <end position="405"/>
    </location>
</feature>
<dbReference type="RefSeq" id="XP_024351024.1">
    <property type="nucleotide sequence ID" value="XM_024494553.1"/>
</dbReference>
<evidence type="ECO:0000256" key="5">
    <source>
        <dbReference type="ARBA" id="ARBA00022833"/>
    </source>
</evidence>
<reference evidence="14 15" key="1">
    <citation type="journal article" date="2013" name="Nat. Genet.">
        <title>The genome of the hydatid tapeworm Echinococcus granulosus.</title>
        <authorList>
            <person name="Zheng H."/>
            <person name="Zhang W."/>
            <person name="Zhang L."/>
            <person name="Zhang Z."/>
            <person name="Li J."/>
            <person name="Lu G."/>
            <person name="Zhu Y."/>
            <person name="Wang Y."/>
            <person name="Huang Y."/>
            <person name="Liu J."/>
            <person name="Kang H."/>
            <person name="Chen J."/>
            <person name="Wang L."/>
            <person name="Chen A."/>
            <person name="Yu S."/>
            <person name="Gao Z."/>
            <person name="Jin L."/>
            <person name="Gu W."/>
            <person name="Wang Z."/>
            <person name="Zhao L."/>
            <person name="Shi B."/>
            <person name="Wen H."/>
            <person name="Lin R."/>
            <person name="Jones M.K."/>
            <person name="Brejova B."/>
            <person name="Vinar T."/>
            <person name="Zhao G."/>
            <person name="McManus D.P."/>
            <person name="Chen Z."/>
            <person name="Zhou Y."/>
            <person name="Wang S."/>
        </authorList>
    </citation>
    <scope>NUCLEOTIDE SEQUENCE [LARGE SCALE GENOMIC DNA]</scope>
</reference>
<dbReference type="SUPFAM" id="SSF55550">
    <property type="entry name" value="SH2 domain"/>
    <property type="match status" value="1"/>
</dbReference>
<comment type="caution">
    <text evidence="14">The sequence shown here is derived from an EMBL/GenBank/DDBJ whole genome shotgun (WGS) entry which is preliminary data.</text>
</comment>
<dbReference type="STRING" id="6210.W6UFE1"/>
<protein>
    <submittedName>
        <fullName evidence="14">Guanine nucleotide exchange factor VAV2</fullName>
    </submittedName>
</protein>
<dbReference type="InterPro" id="IPR000219">
    <property type="entry name" value="DH_dom"/>
</dbReference>
<dbReference type="SMART" id="SM00326">
    <property type="entry name" value="SH3"/>
    <property type="match status" value="1"/>
</dbReference>
<keyword evidence="3" id="KW-0479">Metal-binding</keyword>
<dbReference type="Pfam" id="PF00621">
    <property type="entry name" value="RhoGEF"/>
    <property type="match status" value="1"/>
</dbReference>
<dbReference type="InterPro" id="IPR001715">
    <property type="entry name" value="CH_dom"/>
</dbReference>
<accession>W6UFE1</accession>
<dbReference type="Gene3D" id="2.30.30.40">
    <property type="entry name" value="SH3 Domains"/>
    <property type="match status" value="1"/>
</dbReference>
<keyword evidence="2" id="KW-0344">Guanine-nucleotide releasing factor</keyword>
<keyword evidence="5" id="KW-0862">Zinc</keyword>
<dbReference type="InterPro" id="IPR001331">
    <property type="entry name" value="GDS_CDC24_CS"/>
</dbReference>
<dbReference type="InterPro" id="IPR046349">
    <property type="entry name" value="C1-like_sf"/>
</dbReference>
<dbReference type="PRINTS" id="PR00401">
    <property type="entry name" value="SH2DOMAIN"/>
</dbReference>
<feature type="domain" description="SH3" evidence="10">
    <location>
        <begin position="1066"/>
        <end position="1127"/>
    </location>
</feature>
<dbReference type="InterPro" id="IPR036872">
    <property type="entry name" value="CH_dom_sf"/>
</dbReference>
<gene>
    <name evidence="14" type="ORF">EGR_05304</name>
</gene>
<dbReference type="PROSITE" id="PS00741">
    <property type="entry name" value="DH_1"/>
    <property type="match status" value="1"/>
</dbReference>
<dbReference type="KEGG" id="egl:EGR_05304"/>
<dbReference type="InterPro" id="IPR036028">
    <property type="entry name" value="SH3-like_dom_sf"/>
</dbReference>
<dbReference type="GO" id="GO:0035556">
    <property type="term" value="P:intracellular signal transduction"/>
    <property type="evidence" value="ECO:0007669"/>
    <property type="project" value="InterPro"/>
</dbReference>
<evidence type="ECO:0000259" key="11">
    <source>
        <dbReference type="PROSITE" id="PS50010"/>
    </source>
</evidence>
<evidence type="ECO:0000256" key="8">
    <source>
        <dbReference type="SAM" id="MobiDB-lite"/>
    </source>
</evidence>
<dbReference type="AlphaFoldDB" id="W6UFE1"/>
<keyword evidence="6" id="KW-0727">SH2 domain</keyword>
<dbReference type="GO" id="GO:0016477">
    <property type="term" value="P:cell migration"/>
    <property type="evidence" value="ECO:0007669"/>
    <property type="project" value="TreeGrafter"/>
</dbReference>
<evidence type="ECO:0000259" key="9">
    <source>
        <dbReference type="PROSITE" id="PS50001"/>
    </source>
</evidence>
<dbReference type="SMART" id="SM00252">
    <property type="entry name" value="SH2"/>
    <property type="match status" value="1"/>
</dbReference>
<dbReference type="OrthoDB" id="5340910at2759"/>
<dbReference type="PANTHER" id="PTHR45818">
    <property type="entry name" value="PROTEIN VAV"/>
    <property type="match status" value="1"/>
</dbReference>
<dbReference type="Gene3D" id="3.30.60.20">
    <property type="match status" value="1"/>
</dbReference>
<feature type="compositionally biased region" description="Low complexity" evidence="8">
    <location>
        <begin position="638"/>
        <end position="653"/>
    </location>
</feature>
<dbReference type="Proteomes" id="UP000019149">
    <property type="component" value="Unassembled WGS sequence"/>
</dbReference>
<evidence type="ECO:0000259" key="10">
    <source>
        <dbReference type="PROSITE" id="PS50002"/>
    </source>
</evidence>
<name>W6UFE1_ECHGR</name>
<evidence type="ECO:0000256" key="4">
    <source>
        <dbReference type="ARBA" id="ARBA00022771"/>
    </source>
</evidence>
<evidence type="ECO:0000313" key="14">
    <source>
        <dbReference type="EMBL" id="EUB59828.1"/>
    </source>
</evidence>
<dbReference type="Pfam" id="PF00130">
    <property type="entry name" value="C1_1"/>
    <property type="match status" value="1"/>
</dbReference>
<proteinExistence type="predicted"/>
<dbReference type="PROSITE" id="PS50081">
    <property type="entry name" value="ZF_DAG_PE_2"/>
    <property type="match status" value="1"/>
</dbReference>
<dbReference type="SMART" id="SM00109">
    <property type="entry name" value="C1"/>
    <property type="match status" value="1"/>
</dbReference>
<dbReference type="PROSITE" id="PS50002">
    <property type="entry name" value="SH3"/>
    <property type="match status" value="1"/>
</dbReference>
<evidence type="ECO:0000256" key="1">
    <source>
        <dbReference type="ARBA" id="ARBA00022443"/>
    </source>
</evidence>
<dbReference type="InterPro" id="IPR000980">
    <property type="entry name" value="SH2"/>
</dbReference>
<dbReference type="Pfam" id="PF00017">
    <property type="entry name" value="SH2"/>
    <property type="match status" value="1"/>
</dbReference>
<evidence type="ECO:0000256" key="3">
    <source>
        <dbReference type="ARBA" id="ARBA00022723"/>
    </source>
</evidence>
<organism evidence="14 15">
    <name type="scientific">Echinococcus granulosus</name>
    <name type="common">Hydatid tapeworm</name>
    <dbReference type="NCBI Taxonomy" id="6210"/>
    <lineage>
        <taxon>Eukaryota</taxon>
        <taxon>Metazoa</taxon>
        <taxon>Spiralia</taxon>
        <taxon>Lophotrochozoa</taxon>
        <taxon>Platyhelminthes</taxon>
        <taxon>Cestoda</taxon>
        <taxon>Eucestoda</taxon>
        <taxon>Cyclophyllidea</taxon>
        <taxon>Taeniidae</taxon>
        <taxon>Echinococcus</taxon>
        <taxon>Echinococcus granulosus group</taxon>
    </lineage>
</organism>
<dbReference type="InterPro" id="IPR035899">
    <property type="entry name" value="DBL_dom_sf"/>
</dbReference>
<dbReference type="CDD" id="cd21201">
    <property type="entry name" value="CH_VAV"/>
    <property type="match status" value="1"/>
</dbReference>
<keyword evidence="1 7" id="KW-0728">SH3 domain</keyword>
<dbReference type="Pfam" id="PF07653">
    <property type="entry name" value="SH3_2"/>
    <property type="match status" value="1"/>
</dbReference>
<dbReference type="OMA" id="PYISRPT"/>
<dbReference type="SUPFAM" id="SSF47576">
    <property type="entry name" value="Calponin-homology domain, CH-domain"/>
    <property type="match status" value="1"/>
</dbReference>
<dbReference type="SUPFAM" id="SSF50044">
    <property type="entry name" value="SH3-domain"/>
    <property type="match status" value="1"/>
</dbReference>
<dbReference type="GeneID" id="36341019"/>
<dbReference type="EMBL" id="APAU02000038">
    <property type="protein sequence ID" value="EUB59828.1"/>
    <property type="molecule type" value="Genomic_DNA"/>
</dbReference>
<dbReference type="GO" id="GO:0005737">
    <property type="term" value="C:cytoplasm"/>
    <property type="evidence" value="ECO:0007669"/>
    <property type="project" value="TreeGrafter"/>
</dbReference>
<dbReference type="SMART" id="SM00033">
    <property type="entry name" value="CH"/>
    <property type="match status" value="1"/>
</dbReference>
<feature type="region of interest" description="Disordered" evidence="8">
    <location>
        <begin position="638"/>
        <end position="672"/>
    </location>
</feature>
<dbReference type="GO" id="GO:0008270">
    <property type="term" value="F:zinc ion binding"/>
    <property type="evidence" value="ECO:0007669"/>
    <property type="project" value="UniProtKB-KW"/>
</dbReference>
<feature type="domain" description="Calponin-homology (CH)" evidence="12">
    <location>
        <begin position="13"/>
        <end position="134"/>
    </location>
</feature>
<dbReference type="SMART" id="SM00325">
    <property type="entry name" value="RhoGEF"/>
    <property type="match status" value="1"/>
</dbReference>
<evidence type="ECO:0000256" key="2">
    <source>
        <dbReference type="ARBA" id="ARBA00022658"/>
    </source>
</evidence>
<dbReference type="CDD" id="cd00160">
    <property type="entry name" value="RhoGEF"/>
    <property type="match status" value="1"/>
</dbReference>
<sequence length="1127" mass="126543">MPASNTNSASEEECDLRQCAEWLNRCRTIPDDHPTLMPDGCGLQLVQTLMDGVKLCNLLNTLTNGEVDPRKMRDFSPQTQQSPFLCFKNIRLFVKLCEEEFGIDKSYLIEPGDLYHAKNFGKVIELLSRLSRCPRAQLCGIPYAIFLHSYRYDRGFPPENGNLQVPHEYYNNLKDIAASMEDMQATAESNYADMEEETNEIVYDTIVHGGKGSMTTEDEPTSPRSFCIKEIVSTEKNYVDVLKMLIEKYKWPLSKCLSSQELEEIFKYIEELHCIHRELLSNLSLAVSTTLAVLTLGEVFIKIRDRLLIYGGYCGHVQKAQTLVLEITKNDVEKRTKIQECQAQSENYSKFHLTELLTVPMQRVLKYHLLLEQLCRLTDDDHPEKPELLTALDGMRELAQTINEVKRDLDTISAIDQIQASRALFIRPYRKLGMYPGVHVQATFGGHSNMFSSSTKSSFCASQRQAGDNYTFMAAYHIVNGSPQPLGLPSKKGGKFPYEFTIPLAGERDEDVQLTFFAKSEEFRNAWIKATETALSNQFPPGAKDNGYQFEMATFKQTTYCCVCKKLLQGVFYQGYQCRETGLAAHKACLVNVPTLLPPHTSMLVANGGTTYHRGSHIPGVFRPSIVSMSIPSQQSSALSSANHHHLSQQQQHRVSRNTSSVSTDSANSSSLHLRTSSNSFEAIGDVFAARAIVITAVAAYSGEPPPPLSPPGAFGDPSKRLKPLSFNTGDRITLTQPFDGSRWLHLRTSVPKGLVNIKMRIVGALRNTICPLCCMLRVVFVANVNQSLSRSAPGLSVILHLPCARAYSSCIMSSPPPLRDRFNHTPVPVAHVVPLCKEDRLMCPCHAIFLQTHFKGRLNDQEGWFPASHVEIPMKSDRPLTTMSRQTSRDQVMHVLSLNDVTPQMTSSLRFASTSASPCLGQHNSTEREAGECLATDDTDGHCTSPSTPTTSTKIALSNCPWYFGEMDRAEATQLLTGCENGTFLVRISKNVSRMGEYSLSVVYHHPRHIRIQRSSDSCFYLCSPQRFKSLEALVDFYCRVSLNECFDEVQTCLRFPYQRCPEDSVLFYARAQHDFEGDANPRMLPLTRGDLVHVISTRAKEQGWWKGWLNGRIGFFPLSFVTRQP</sequence>
<evidence type="ECO:0000259" key="13">
    <source>
        <dbReference type="PROSITE" id="PS50081"/>
    </source>
</evidence>
<evidence type="ECO:0000259" key="12">
    <source>
        <dbReference type="PROSITE" id="PS50021"/>
    </source>
</evidence>
<keyword evidence="15" id="KW-1185">Reference proteome</keyword>
<dbReference type="SUPFAM" id="SSF48065">
    <property type="entry name" value="DBL homology domain (DH-domain)"/>
    <property type="match status" value="1"/>
</dbReference>
<dbReference type="InterPro" id="IPR036860">
    <property type="entry name" value="SH2_dom_sf"/>
</dbReference>